<keyword evidence="7 10" id="KW-0175">Coiled coil</keyword>
<gene>
    <name evidence="12" type="ORF">R1flu_013287</name>
</gene>
<protein>
    <recommendedName>
        <fullName evidence="11">HAUS augmin-like complex subunit 3 N-terminal domain-containing protein</fullName>
    </recommendedName>
</protein>
<keyword evidence="13" id="KW-1185">Reference proteome</keyword>
<keyword evidence="5" id="KW-0493">Microtubule</keyword>
<dbReference type="Pfam" id="PF14932">
    <property type="entry name" value="HAUS-augmin3"/>
    <property type="match status" value="1"/>
</dbReference>
<sequence length="374" mass="42123">MSGARLCSLLTDLGYDGWQTLDPDSFEWPFQSDETRPVLEWLCVNLRPSNVLSVAEIRQYNTLLEEGKVLDGDDLDFAYESISAFARRRSNQEAVLGVEESVMEIKEATAAYKAEAQELQKRLQHLQVHLDSLSGHHSFLIQGKRARSSASTMNSDQLQITDDKLSARNLELNAVLEKIASSAGDLANYHSGHEEGAYLSFADFRPFVAQHEACTKALHDWFVKQFDIGPFRLVADEGRSKCSWGSIDDENNPSKGDSERAYNNRVSELQRLRSIFGVSERQWVEAQVVNAKEQAILQTVMGQASADQHHIHADVTSLRRKHAEVGNEIYTLTKSEKKLLSEVIPKLCWELAQLQDTYILQGLNDTVLKLTLLD</sequence>
<comment type="similarity">
    <text evidence="2">Belongs to the HAUS3 family.</text>
</comment>
<dbReference type="InterPro" id="IPR026206">
    <property type="entry name" value="HAUS3"/>
</dbReference>
<keyword evidence="6" id="KW-0498">Mitosis</keyword>
<dbReference type="AlphaFoldDB" id="A0ABD1YCU3"/>
<reference evidence="12 13" key="1">
    <citation type="submission" date="2024-09" db="EMBL/GenBank/DDBJ databases">
        <title>Chromosome-scale assembly of Riccia fluitans.</title>
        <authorList>
            <person name="Paukszto L."/>
            <person name="Sawicki J."/>
            <person name="Karawczyk K."/>
            <person name="Piernik-Szablinska J."/>
            <person name="Szczecinska M."/>
            <person name="Mazdziarz M."/>
        </authorList>
    </citation>
    <scope>NUCLEOTIDE SEQUENCE [LARGE SCALE GENOMIC DNA]</scope>
    <source>
        <strain evidence="12">Rf_01</strain>
        <tissue evidence="12">Aerial parts of the thallus</tissue>
    </source>
</reference>
<dbReference type="GO" id="GO:0051301">
    <property type="term" value="P:cell division"/>
    <property type="evidence" value="ECO:0007669"/>
    <property type="project" value="UniProtKB-KW"/>
</dbReference>
<comment type="subcellular location">
    <subcellularLocation>
        <location evidence="1">Cytoplasm</location>
        <location evidence="1">Cytoskeleton</location>
        <location evidence="1">Spindle</location>
    </subcellularLocation>
</comment>
<accession>A0ABD1YCU3</accession>
<evidence type="ECO:0000256" key="1">
    <source>
        <dbReference type="ARBA" id="ARBA00004186"/>
    </source>
</evidence>
<evidence type="ECO:0000256" key="10">
    <source>
        <dbReference type="SAM" id="Coils"/>
    </source>
</evidence>
<evidence type="ECO:0000256" key="8">
    <source>
        <dbReference type="ARBA" id="ARBA00023212"/>
    </source>
</evidence>
<evidence type="ECO:0000256" key="6">
    <source>
        <dbReference type="ARBA" id="ARBA00022776"/>
    </source>
</evidence>
<dbReference type="PANTHER" id="PTHR19378:SF0">
    <property type="entry name" value="HAUS AUGMIN-LIKE COMPLEX SUBUNIT 3"/>
    <property type="match status" value="1"/>
</dbReference>
<feature type="coiled-coil region" evidence="10">
    <location>
        <begin position="102"/>
        <end position="136"/>
    </location>
</feature>
<dbReference type="Proteomes" id="UP001605036">
    <property type="component" value="Unassembled WGS sequence"/>
</dbReference>
<evidence type="ECO:0000256" key="7">
    <source>
        <dbReference type="ARBA" id="ARBA00023054"/>
    </source>
</evidence>
<evidence type="ECO:0000256" key="9">
    <source>
        <dbReference type="ARBA" id="ARBA00023306"/>
    </source>
</evidence>
<keyword evidence="8" id="KW-0206">Cytoskeleton</keyword>
<name>A0ABD1YCU3_9MARC</name>
<keyword evidence="9" id="KW-0131">Cell cycle</keyword>
<evidence type="ECO:0000313" key="12">
    <source>
        <dbReference type="EMBL" id="KAL2628601.1"/>
    </source>
</evidence>
<organism evidence="12 13">
    <name type="scientific">Riccia fluitans</name>
    <dbReference type="NCBI Taxonomy" id="41844"/>
    <lineage>
        <taxon>Eukaryota</taxon>
        <taxon>Viridiplantae</taxon>
        <taxon>Streptophyta</taxon>
        <taxon>Embryophyta</taxon>
        <taxon>Marchantiophyta</taxon>
        <taxon>Marchantiopsida</taxon>
        <taxon>Marchantiidae</taxon>
        <taxon>Marchantiales</taxon>
        <taxon>Ricciaceae</taxon>
        <taxon>Riccia</taxon>
    </lineage>
</organism>
<feature type="domain" description="HAUS augmin-like complex subunit 3 N-terminal" evidence="11">
    <location>
        <begin position="28"/>
        <end position="288"/>
    </location>
</feature>
<proteinExistence type="inferred from homology"/>
<dbReference type="EMBL" id="JBHFFA010000004">
    <property type="protein sequence ID" value="KAL2628601.1"/>
    <property type="molecule type" value="Genomic_DNA"/>
</dbReference>
<keyword evidence="4" id="KW-0132">Cell division</keyword>
<evidence type="ECO:0000259" key="11">
    <source>
        <dbReference type="Pfam" id="PF14932"/>
    </source>
</evidence>
<evidence type="ECO:0000256" key="3">
    <source>
        <dbReference type="ARBA" id="ARBA00022490"/>
    </source>
</evidence>
<dbReference type="GO" id="GO:0005819">
    <property type="term" value="C:spindle"/>
    <property type="evidence" value="ECO:0007669"/>
    <property type="project" value="UniProtKB-SubCell"/>
</dbReference>
<keyword evidence="3" id="KW-0963">Cytoplasm</keyword>
<dbReference type="InterPro" id="IPR032733">
    <property type="entry name" value="HAUS3_N"/>
</dbReference>
<comment type="caution">
    <text evidence="12">The sequence shown here is derived from an EMBL/GenBank/DDBJ whole genome shotgun (WGS) entry which is preliminary data.</text>
</comment>
<evidence type="ECO:0000313" key="13">
    <source>
        <dbReference type="Proteomes" id="UP001605036"/>
    </source>
</evidence>
<evidence type="ECO:0000256" key="2">
    <source>
        <dbReference type="ARBA" id="ARBA00009645"/>
    </source>
</evidence>
<evidence type="ECO:0000256" key="4">
    <source>
        <dbReference type="ARBA" id="ARBA00022618"/>
    </source>
</evidence>
<dbReference type="PANTHER" id="PTHR19378">
    <property type="entry name" value="GOLGIN- RELATED"/>
    <property type="match status" value="1"/>
</dbReference>
<evidence type="ECO:0000256" key="5">
    <source>
        <dbReference type="ARBA" id="ARBA00022701"/>
    </source>
</evidence>
<dbReference type="GO" id="GO:0005874">
    <property type="term" value="C:microtubule"/>
    <property type="evidence" value="ECO:0007669"/>
    <property type="project" value="UniProtKB-KW"/>
</dbReference>